<keyword evidence="5" id="KW-0378">Hydrolase</keyword>
<dbReference type="Gene3D" id="3.40.50.300">
    <property type="entry name" value="P-loop containing nucleotide triphosphate hydrolases"/>
    <property type="match status" value="1"/>
</dbReference>
<proteinExistence type="predicted"/>
<reference evidence="5" key="1">
    <citation type="journal article" date="2020" name="Stud. Mycol.">
        <title>101 Dothideomycetes genomes: a test case for predicting lifestyles and emergence of pathogens.</title>
        <authorList>
            <person name="Haridas S."/>
            <person name="Albert R."/>
            <person name="Binder M."/>
            <person name="Bloem J."/>
            <person name="Labutti K."/>
            <person name="Salamov A."/>
            <person name="Andreopoulos B."/>
            <person name="Baker S."/>
            <person name="Barry K."/>
            <person name="Bills G."/>
            <person name="Bluhm B."/>
            <person name="Cannon C."/>
            <person name="Castanera R."/>
            <person name="Culley D."/>
            <person name="Daum C."/>
            <person name="Ezra D."/>
            <person name="Gonzalez J."/>
            <person name="Henrissat B."/>
            <person name="Kuo A."/>
            <person name="Liang C."/>
            <person name="Lipzen A."/>
            <person name="Lutzoni F."/>
            <person name="Magnuson J."/>
            <person name="Mondo S."/>
            <person name="Nolan M."/>
            <person name="Ohm R."/>
            <person name="Pangilinan J."/>
            <person name="Park H.-J."/>
            <person name="Ramirez L."/>
            <person name="Alfaro M."/>
            <person name="Sun H."/>
            <person name="Tritt A."/>
            <person name="Yoshinaga Y."/>
            <person name="Zwiers L.-H."/>
            <person name="Turgeon B."/>
            <person name="Goodwin S."/>
            <person name="Spatafora J."/>
            <person name="Crous P."/>
            <person name="Grigoriev I."/>
        </authorList>
    </citation>
    <scope>NUCLEOTIDE SEQUENCE</scope>
    <source>
        <strain evidence="5">CBS 207.26</strain>
    </source>
</reference>
<dbReference type="GO" id="GO:0042626">
    <property type="term" value="F:ATPase-coupled transmembrane transporter activity"/>
    <property type="evidence" value="ECO:0007669"/>
    <property type="project" value="TreeGrafter"/>
</dbReference>
<keyword evidence="6" id="KW-1185">Reference proteome</keyword>
<dbReference type="GO" id="GO:0005524">
    <property type="term" value="F:ATP binding"/>
    <property type="evidence" value="ECO:0007669"/>
    <property type="project" value="UniProtKB-KW"/>
</dbReference>
<evidence type="ECO:0000256" key="2">
    <source>
        <dbReference type="ARBA" id="ARBA00022737"/>
    </source>
</evidence>
<dbReference type="OrthoDB" id="6500128at2759"/>
<dbReference type="Proteomes" id="UP000800200">
    <property type="component" value="Unassembled WGS sequence"/>
</dbReference>
<organism evidence="5 6">
    <name type="scientific">Zopfia rhizophila CBS 207.26</name>
    <dbReference type="NCBI Taxonomy" id="1314779"/>
    <lineage>
        <taxon>Eukaryota</taxon>
        <taxon>Fungi</taxon>
        <taxon>Dikarya</taxon>
        <taxon>Ascomycota</taxon>
        <taxon>Pezizomycotina</taxon>
        <taxon>Dothideomycetes</taxon>
        <taxon>Dothideomycetes incertae sedis</taxon>
        <taxon>Zopfiaceae</taxon>
        <taxon>Zopfia</taxon>
    </lineage>
</organism>
<sequence length="143" mass="15673">MKEALEKVQLWQKLGEDAEGASSALDVSLDNMDSLLSQSERQLFCLAWTILMDGKIVVLDEATSNADAKTGARLQRTLCTAFADRTIIAIAHRLGTTLDFDRVVVVDAGKIAKVGETGTVDENGKKYIQGLGRKSEQSRFFSY</sequence>
<evidence type="ECO:0000256" key="3">
    <source>
        <dbReference type="ARBA" id="ARBA00022741"/>
    </source>
</evidence>
<keyword evidence="3" id="KW-0547">Nucleotide-binding</keyword>
<name>A0A6A6EPW2_9PEZI</name>
<dbReference type="PANTHER" id="PTHR24223:SF443">
    <property type="entry name" value="MULTIDRUG-RESISTANCE LIKE PROTEIN 1, ISOFORM I"/>
    <property type="match status" value="1"/>
</dbReference>
<evidence type="ECO:0000313" key="5">
    <source>
        <dbReference type="EMBL" id="KAF2193073.1"/>
    </source>
</evidence>
<evidence type="ECO:0000256" key="4">
    <source>
        <dbReference type="ARBA" id="ARBA00022840"/>
    </source>
</evidence>
<evidence type="ECO:0000256" key="1">
    <source>
        <dbReference type="ARBA" id="ARBA00004127"/>
    </source>
</evidence>
<dbReference type="GO" id="GO:0016020">
    <property type="term" value="C:membrane"/>
    <property type="evidence" value="ECO:0007669"/>
    <property type="project" value="TreeGrafter"/>
</dbReference>
<dbReference type="AlphaFoldDB" id="A0A6A6EPW2"/>
<dbReference type="GO" id="GO:0016787">
    <property type="term" value="F:hydrolase activity"/>
    <property type="evidence" value="ECO:0007669"/>
    <property type="project" value="UniProtKB-KW"/>
</dbReference>
<evidence type="ECO:0000313" key="6">
    <source>
        <dbReference type="Proteomes" id="UP000800200"/>
    </source>
</evidence>
<gene>
    <name evidence="5" type="ORF">K469DRAFT_693131</name>
</gene>
<dbReference type="EMBL" id="ML994614">
    <property type="protein sequence ID" value="KAF2193073.1"/>
    <property type="molecule type" value="Genomic_DNA"/>
</dbReference>
<protein>
    <submittedName>
        <fullName evidence="5">P-loop containing nucleoside triphosphate hydrolase protein</fullName>
    </submittedName>
</protein>
<dbReference type="GO" id="GO:0012505">
    <property type="term" value="C:endomembrane system"/>
    <property type="evidence" value="ECO:0007669"/>
    <property type="project" value="UniProtKB-SubCell"/>
</dbReference>
<dbReference type="InterPro" id="IPR027417">
    <property type="entry name" value="P-loop_NTPase"/>
</dbReference>
<comment type="subcellular location">
    <subcellularLocation>
        <location evidence="1">Endomembrane system</location>
        <topology evidence="1">Multi-pass membrane protein</topology>
    </subcellularLocation>
</comment>
<keyword evidence="2" id="KW-0677">Repeat</keyword>
<keyword evidence="4" id="KW-0067">ATP-binding</keyword>
<accession>A0A6A6EPW2</accession>
<dbReference type="SUPFAM" id="SSF52540">
    <property type="entry name" value="P-loop containing nucleoside triphosphate hydrolases"/>
    <property type="match status" value="1"/>
</dbReference>
<dbReference type="InterPro" id="IPR050173">
    <property type="entry name" value="ABC_transporter_C-like"/>
</dbReference>
<dbReference type="PANTHER" id="PTHR24223">
    <property type="entry name" value="ATP-BINDING CASSETTE SUB-FAMILY C"/>
    <property type="match status" value="1"/>
</dbReference>